<name>A0A382K046_9ZZZZ</name>
<reference evidence="1" key="1">
    <citation type="submission" date="2018-05" db="EMBL/GenBank/DDBJ databases">
        <authorList>
            <person name="Lanie J.A."/>
            <person name="Ng W.-L."/>
            <person name="Kazmierczak K.M."/>
            <person name="Andrzejewski T.M."/>
            <person name="Davidsen T.M."/>
            <person name="Wayne K.J."/>
            <person name="Tettelin H."/>
            <person name="Glass J.I."/>
            <person name="Rusch D."/>
            <person name="Podicherti R."/>
            <person name="Tsui H.-C.T."/>
            <person name="Winkler M.E."/>
        </authorList>
    </citation>
    <scope>NUCLEOTIDE SEQUENCE</scope>
</reference>
<gene>
    <name evidence="1" type="ORF">METZ01_LOCUS270220</name>
</gene>
<protein>
    <submittedName>
        <fullName evidence="1">Uncharacterized protein</fullName>
    </submittedName>
</protein>
<dbReference type="AlphaFoldDB" id="A0A382K046"/>
<sequence>MTTRNRELASIIDASGNITATGNLTVSGTTLTASSTVETHADPLIELNTGAGSNSNDLGFVFERGSTGDNACIIWDESADGFAVGTTSATGTSTGNMSFTSGDFAAGKITVDNVLINGTTIGHTSDTDLLTLADGLLTVAGEISVTTLDIGGTNVSATAAELNIMDGVTSTAAELNILDGVTATAAEINFLDGDTSATGTTLAAADRVIVNDGGTMKQVALSDFETFFESEIDTFSTIDINGGTIDGATVGANSASSGAFTTLSASGALTGTLGTAAQGNVTSLGTLTTLTVDNVIINGTTIGHTGDTDLMTVASGVLTVAGELDAVSLDISGDADIDGTLEADAITIDGVTLSETIADTVGAMVGSNTESGITVAYQDG</sequence>
<evidence type="ECO:0000313" key="1">
    <source>
        <dbReference type="EMBL" id="SVC17366.1"/>
    </source>
</evidence>
<accession>A0A382K046</accession>
<organism evidence="1">
    <name type="scientific">marine metagenome</name>
    <dbReference type="NCBI Taxonomy" id="408172"/>
    <lineage>
        <taxon>unclassified sequences</taxon>
        <taxon>metagenomes</taxon>
        <taxon>ecological metagenomes</taxon>
    </lineage>
</organism>
<dbReference type="EMBL" id="UINC01077334">
    <property type="protein sequence ID" value="SVC17366.1"/>
    <property type="molecule type" value="Genomic_DNA"/>
</dbReference>
<proteinExistence type="predicted"/>
<feature type="non-terminal residue" evidence="1">
    <location>
        <position position="380"/>
    </location>
</feature>